<dbReference type="EMBL" id="CBTY010000011">
    <property type="protein sequence ID" value="CDI06481.1"/>
    <property type="molecule type" value="Genomic_DNA"/>
</dbReference>
<dbReference type="GO" id="GO:0003978">
    <property type="term" value="F:UDP-glucose 4-epimerase activity"/>
    <property type="evidence" value="ECO:0007669"/>
    <property type="project" value="UniProtKB-EC"/>
</dbReference>
<dbReference type="InterPro" id="IPR036291">
    <property type="entry name" value="NAD(P)-bd_dom_sf"/>
</dbReference>
<dbReference type="PANTHER" id="PTHR43000">
    <property type="entry name" value="DTDP-D-GLUCOSE 4,6-DEHYDRATASE-RELATED"/>
    <property type="match status" value="1"/>
</dbReference>
<gene>
    <name evidence="3" type="ORF">NITUZ_60008</name>
</gene>
<evidence type="ECO:0000313" key="3">
    <source>
        <dbReference type="EMBL" id="CDI06481.1"/>
    </source>
</evidence>
<sequence>MRIAILGSQGFVGKNMVDYLDEKFDVISSDTYISGTGKNYVKADARKFDEVKRLLKDVDIVIDLIAHNLVSSFNDVIENANINIIGLLNILESCRINNVKKILFPSASSMIGTAVKNPVPETHDAFPTTPYGVTKLASEHYLRIYKELYGLNFVIFRFFNIYGPHQLNGLIPNIISRILKNQPVTIFGDGMQTRDFVYVKDVVSFFEDSIKSSRADNKILNMGTGKPTAIIDVVKIIYELLKQNPSIEKKPQRAGEISNFVADTTLLEQTFGKKPPTSVKFGLAETVDWYKKYSDFK</sequence>
<dbReference type="STRING" id="1407055.NITUZ_60008"/>
<dbReference type="AlphaFoldDB" id="V6AUC5"/>
<dbReference type="SUPFAM" id="SSF51735">
    <property type="entry name" value="NAD(P)-binding Rossmann-fold domains"/>
    <property type="match status" value="1"/>
</dbReference>
<dbReference type="RefSeq" id="WP_048197146.1">
    <property type="nucleotide sequence ID" value="NZ_CBTY010000011.1"/>
</dbReference>
<name>V6AUC5_9ARCH</name>
<keyword evidence="3" id="KW-0413">Isomerase</keyword>
<dbReference type="OrthoDB" id="4907at2157"/>
<keyword evidence="4" id="KW-1185">Reference proteome</keyword>
<evidence type="ECO:0000256" key="1">
    <source>
        <dbReference type="ARBA" id="ARBA00007637"/>
    </source>
</evidence>
<dbReference type="InterPro" id="IPR001509">
    <property type="entry name" value="Epimerase_deHydtase"/>
</dbReference>
<comment type="similarity">
    <text evidence="1">Belongs to the NAD(P)-dependent epimerase/dehydratase family.</text>
</comment>
<feature type="domain" description="NAD-dependent epimerase/dehydratase" evidence="2">
    <location>
        <begin position="3"/>
        <end position="223"/>
    </location>
</feature>
<dbReference type="EC" id="5.1.3.2" evidence="3"/>
<dbReference type="Pfam" id="PF01370">
    <property type="entry name" value="Epimerase"/>
    <property type="match status" value="1"/>
</dbReference>
<organism evidence="3 4">
    <name type="scientific">Candidatus Nitrosotenuis uzonensis</name>
    <dbReference type="NCBI Taxonomy" id="1407055"/>
    <lineage>
        <taxon>Archaea</taxon>
        <taxon>Nitrososphaerota</taxon>
        <taxon>Candidatus Nitrosotenuis</taxon>
    </lineage>
</organism>
<evidence type="ECO:0000313" key="4">
    <source>
        <dbReference type="Proteomes" id="UP000018159"/>
    </source>
</evidence>
<comment type="caution">
    <text evidence="3">The sequence shown here is derived from an EMBL/GenBank/DDBJ whole genome shotgun (WGS) entry which is preliminary data.</text>
</comment>
<protein>
    <submittedName>
        <fullName evidence="3">UDP-glucose 4-epimerase</fullName>
        <ecNumber evidence="3">5.1.3.2</ecNumber>
    </submittedName>
</protein>
<dbReference type="Proteomes" id="UP000018159">
    <property type="component" value="Unassembled WGS sequence"/>
</dbReference>
<evidence type="ECO:0000259" key="2">
    <source>
        <dbReference type="Pfam" id="PF01370"/>
    </source>
</evidence>
<dbReference type="Gene3D" id="3.40.50.720">
    <property type="entry name" value="NAD(P)-binding Rossmann-like Domain"/>
    <property type="match status" value="1"/>
</dbReference>
<reference evidence="3 4" key="1">
    <citation type="journal article" date="2013" name="PLoS ONE">
        <title>Enrichment and Genome Sequence of the Group I.1a Ammonia-Oxidizing Archaeon ?Ca. Nitrosotenuis uzonensis? Representing a Clade Globally.</title>
        <authorList>
            <person name="Lebedeva E.V."/>
            <person name="Hatzenpichler R."/>
            <person name="Pelletier E."/>
            <person name="Schuster N."/>
            <person name="Hauzmayer S."/>
            <person name="Bulaev A."/>
            <person name="Grigor'eva N.V."/>
            <person name="Galushko A."/>
            <person name="Schmid M."/>
            <person name="Palatinszky M."/>
            <person name="Le Paslier D."/>
            <person name="Daims H."/>
            <person name="Wagner M."/>
        </authorList>
    </citation>
    <scope>NUCLEOTIDE SEQUENCE [LARGE SCALE GENOMIC DNA]</scope>
    <source>
        <strain evidence="3 4">N4</strain>
    </source>
</reference>
<proteinExistence type="inferred from homology"/>
<accession>V6AUC5</accession>